<accession>U1MP43</accession>
<evidence type="ECO:0000313" key="1">
    <source>
        <dbReference type="EMBL" id="ERG91679.1"/>
    </source>
</evidence>
<evidence type="ECO:0000313" key="2">
    <source>
        <dbReference type="Proteomes" id="UP000030649"/>
    </source>
</evidence>
<sequence length="147" mass="16793">MSRRMFSAPFTSALNASSSCPHTRTSHAQHADSRLFSHRHNTFCLCRALTLRQLRFPQPSLCIRGCSGTYRTPTRANRGFRGDPSFSSYRFRPLKHPKASRCECAQHRFRYIAQRCVSRGCGRSGFDALTTSHGVAWLLHHQSHHTF</sequence>
<proteinExistence type="predicted"/>
<dbReference type="STRING" id="1238424.J07HQW1_01713"/>
<dbReference type="AlphaFoldDB" id="U1MP43"/>
<reference evidence="1 2" key="1">
    <citation type="journal article" date="2013" name="PLoS ONE">
        <title>Assembly-driven community genomics of a hypersaline microbial ecosystem.</title>
        <authorList>
            <person name="Podell S."/>
            <person name="Ugalde J.A."/>
            <person name="Narasingarao P."/>
            <person name="Banfield J.F."/>
            <person name="Heidelberg K.B."/>
            <person name="Allen E.E."/>
        </authorList>
    </citation>
    <scope>NUCLEOTIDE SEQUENCE [LARGE SCALE GENOMIC DNA]</scope>
    <source>
        <strain evidence="2">J07HQW1</strain>
    </source>
</reference>
<name>U1MP43_9EURY</name>
<protein>
    <submittedName>
        <fullName evidence="1">Uncharacterized protein</fullName>
    </submittedName>
</protein>
<dbReference type="EMBL" id="KE356560">
    <property type="protein sequence ID" value="ERG91679.1"/>
    <property type="molecule type" value="Genomic_DNA"/>
</dbReference>
<dbReference type="Proteomes" id="UP000030649">
    <property type="component" value="Unassembled WGS sequence"/>
</dbReference>
<dbReference type="PROSITE" id="PS51257">
    <property type="entry name" value="PROKAR_LIPOPROTEIN"/>
    <property type="match status" value="1"/>
</dbReference>
<dbReference type="HOGENOM" id="CLU_1763836_0_0_2"/>
<organism evidence="1 2">
    <name type="scientific">Haloquadratum walsbyi J07HQW1</name>
    <dbReference type="NCBI Taxonomy" id="1238424"/>
    <lineage>
        <taxon>Archaea</taxon>
        <taxon>Methanobacteriati</taxon>
        <taxon>Methanobacteriota</taxon>
        <taxon>Stenosarchaea group</taxon>
        <taxon>Halobacteria</taxon>
        <taxon>Halobacteriales</taxon>
        <taxon>Haloferacaceae</taxon>
        <taxon>Haloquadratum</taxon>
    </lineage>
</organism>
<gene>
    <name evidence="1" type="ORF">J07HQW1_01713</name>
</gene>